<dbReference type="PANTHER" id="PTHR42827">
    <property type="entry name" value="IRON-SULFUR CLUSTER-BINDING PROTEIN-RELATED"/>
    <property type="match status" value="1"/>
</dbReference>
<dbReference type="EMBL" id="JAMZFV010000018">
    <property type="protein sequence ID" value="MCP1110820.1"/>
    <property type="molecule type" value="Genomic_DNA"/>
</dbReference>
<dbReference type="RefSeq" id="WP_262069701.1">
    <property type="nucleotide sequence ID" value="NZ_JAMXOC010000018.1"/>
</dbReference>
<evidence type="ECO:0000313" key="1">
    <source>
        <dbReference type="EMBL" id="MCP1110820.1"/>
    </source>
</evidence>
<dbReference type="Proteomes" id="UP001523565">
    <property type="component" value="Unassembled WGS sequence"/>
</dbReference>
<gene>
    <name evidence="1" type="ORF">NK118_11200</name>
</gene>
<protein>
    <recommendedName>
        <fullName evidence="3">Epoxyqueuosine reductase</fullName>
    </recommendedName>
</protein>
<reference evidence="1 2" key="1">
    <citation type="journal article" date="2022" name="Genome Biol. Evol.">
        <title>Host diet, physiology and behaviors set the stage for Lachnospiraceae cladogenesis.</title>
        <authorList>
            <person name="Vera-Ponce De Leon A."/>
            <person name="Schneider M."/>
            <person name="Jahnes B.C."/>
            <person name="Sadowski V."/>
            <person name="Camuy-Velez L.A."/>
            <person name="Duan J."/>
            <person name="Sabree Z.L."/>
        </authorList>
    </citation>
    <scope>NUCLEOTIDE SEQUENCE [LARGE SCALE GENOMIC DNA]</scope>
    <source>
        <strain evidence="1 2">PAL227</strain>
    </source>
</reference>
<dbReference type="PANTHER" id="PTHR42827:SF1">
    <property type="entry name" value="IRON-SULFUR CLUSTER-BINDING PROTEIN"/>
    <property type="match status" value="1"/>
</dbReference>
<comment type="caution">
    <text evidence="1">The sequence shown here is derived from an EMBL/GenBank/DDBJ whole genome shotgun (WGS) entry which is preliminary data.</text>
</comment>
<name>A0ABT1EJD5_9FIRM</name>
<sequence length="250" mass="27378">MGEIESRIVEIIREELANLGRADLYREPLVAFSAADNPKYQGLKAIVGEWHQTPTELFPGAKSVISYFVPFTKAVVDSPKNSAQETPLWGEAYVVINEYFDYINQKVCDYLEGEGYPSQKIQVSYDEKTLRAPWSHRSGAAVAGLGYFSENRMLVTAKGSGGRLGTIMTAAELMPNQEELENKCPYLRDGSCGLCFQICPVKALTPDGFKGLSCQAETDKNGELLEASLGMAGATTCGKCVSICPLSYRM</sequence>
<proteinExistence type="predicted"/>
<evidence type="ECO:0000313" key="2">
    <source>
        <dbReference type="Proteomes" id="UP001523565"/>
    </source>
</evidence>
<dbReference type="SUPFAM" id="SSF46548">
    <property type="entry name" value="alpha-helical ferredoxin"/>
    <property type="match status" value="1"/>
</dbReference>
<accession>A0ABT1EJD5</accession>
<keyword evidence="2" id="KW-1185">Reference proteome</keyword>
<organism evidence="1 2">
    <name type="scientific">Ohessyouella blattaphilus</name>
    <dbReference type="NCBI Taxonomy" id="2949333"/>
    <lineage>
        <taxon>Bacteria</taxon>
        <taxon>Bacillati</taxon>
        <taxon>Bacillota</taxon>
        <taxon>Clostridia</taxon>
        <taxon>Lachnospirales</taxon>
        <taxon>Lachnospiraceae</taxon>
        <taxon>Ohessyouella</taxon>
    </lineage>
</organism>
<evidence type="ECO:0008006" key="3">
    <source>
        <dbReference type="Google" id="ProtNLM"/>
    </source>
</evidence>